<dbReference type="AlphaFoldDB" id="A0A1V9ZJV5"/>
<keyword evidence="7" id="KW-1185">Reference proteome</keyword>
<evidence type="ECO:0000313" key="6">
    <source>
        <dbReference type="EMBL" id="OQR98272.1"/>
    </source>
</evidence>
<evidence type="ECO:0000259" key="5">
    <source>
        <dbReference type="Pfam" id="PF14630"/>
    </source>
</evidence>
<dbReference type="InterPro" id="IPR027417">
    <property type="entry name" value="P-loop_NTPase"/>
</dbReference>
<organism evidence="6 7">
    <name type="scientific">Achlya hypogyna</name>
    <name type="common">Oomycete</name>
    <name type="synonym">Protoachlya hypogyna</name>
    <dbReference type="NCBI Taxonomy" id="1202772"/>
    <lineage>
        <taxon>Eukaryota</taxon>
        <taxon>Sar</taxon>
        <taxon>Stramenopiles</taxon>
        <taxon>Oomycota</taxon>
        <taxon>Saprolegniomycetes</taxon>
        <taxon>Saprolegniales</taxon>
        <taxon>Achlyaceae</taxon>
        <taxon>Achlya</taxon>
    </lineage>
</organism>
<dbReference type="SUPFAM" id="SSF52540">
    <property type="entry name" value="P-loop containing nucleoside triphosphate hydrolases"/>
    <property type="match status" value="1"/>
</dbReference>
<proteinExistence type="inferred from homology"/>
<evidence type="ECO:0000256" key="2">
    <source>
        <dbReference type="ARBA" id="ARBA00022741"/>
    </source>
</evidence>
<dbReference type="Proteomes" id="UP000243579">
    <property type="component" value="Unassembled WGS sequence"/>
</dbReference>
<dbReference type="STRING" id="1202772.A0A1V9ZJV5"/>
<dbReference type="EMBL" id="JNBR01000088">
    <property type="protein sequence ID" value="OQR98272.1"/>
    <property type="molecule type" value="Genomic_DNA"/>
</dbReference>
<dbReference type="GO" id="GO:0003688">
    <property type="term" value="F:DNA replication origin binding"/>
    <property type="evidence" value="ECO:0007669"/>
    <property type="project" value="TreeGrafter"/>
</dbReference>
<dbReference type="InterPro" id="IPR020796">
    <property type="entry name" value="ORC5"/>
</dbReference>
<evidence type="ECO:0000256" key="3">
    <source>
        <dbReference type="ARBA" id="ARBA00022840"/>
    </source>
</evidence>
<reference evidence="6 7" key="1">
    <citation type="journal article" date="2014" name="Genome Biol. Evol.">
        <title>The secreted proteins of Achlya hypogyna and Thraustotheca clavata identify the ancestral oomycete secretome and reveal gene acquisitions by horizontal gene transfer.</title>
        <authorList>
            <person name="Misner I."/>
            <person name="Blouin N."/>
            <person name="Leonard G."/>
            <person name="Richards T.A."/>
            <person name="Lane C.E."/>
        </authorList>
    </citation>
    <scope>NUCLEOTIDE SEQUENCE [LARGE SCALE GENOMIC DNA]</scope>
    <source>
        <strain evidence="6 7">ATCC 48635</strain>
    </source>
</reference>
<evidence type="ECO:0000256" key="1">
    <source>
        <dbReference type="ARBA" id="ARBA00006269"/>
    </source>
</evidence>
<comment type="caution">
    <text evidence="6">The sequence shown here is derived from an EMBL/GenBank/DDBJ whole genome shotgun (WGS) entry which is preliminary data.</text>
</comment>
<evidence type="ECO:0000259" key="4">
    <source>
        <dbReference type="Pfam" id="PF13191"/>
    </source>
</evidence>
<dbReference type="PANTHER" id="PTHR12705:SF0">
    <property type="entry name" value="ORIGIN RECOGNITION COMPLEX SUBUNIT 5"/>
    <property type="match status" value="1"/>
</dbReference>
<keyword evidence="3" id="KW-0067">ATP-binding</keyword>
<dbReference type="PANTHER" id="PTHR12705">
    <property type="entry name" value="ORIGIN RECOGNITION COMPLEX SUBUNIT 5"/>
    <property type="match status" value="1"/>
</dbReference>
<dbReference type="InterPro" id="IPR041664">
    <property type="entry name" value="AAA_16"/>
</dbReference>
<keyword evidence="2" id="KW-0547">Nucleotide-binding</keyword>
<feature type="domain" description="Origin recognition complex subunit 5 C-terminal" evidence="5">
    <location>
        <begin position="318"/>
        <end position="472"/>
    </location>
</feature>
<evidence type="ECO:0000313" key="7">
    <source>
        <dbReference type="Proteomes" id="UP000243579"/>
    </source>
</evidence>
<dbReference type="Gene3D" id="3.40.50.300">
    <property type="entry name" value="P-loop containing nucleotide triphosphate hydrolases"/>
    <property type="match status" value="1"/>
</dbReference>
<dbReference type="OrthoDB" id="365981at2759"/>
<gene>
    <name evidence="6" type="ORF">ACHHYP_08930</name>
</gene>
<dbReference type="GO" id="GO:0005664">
    <property type="term" value="C:nuclear origin of replication recognition complex"/>
    <property type="evidence" value="ECO:0007669"/>
    <property type="project" value="TreeGrafter"/>
</dbReference>
<dbReference type="GO" id="GO:0006270">
    <property type="term" value="P:DNA replication initiation"/>
    <property type="evidence" value="ECO:0007669"/>
    <property type="project" value="TreeGrafter"/>
</dbReference>
<accession>A0A1V9ZJV5</accession>
<dbReference type="Pfam" id="PF13191">
    <property type="entry name" value="AAA_16"/>
    <property type="match status" value="1"/>
</dbReference>
<protein>
    <submittedName>
        <fullName evidence="6">Uncharacterized protein</fullName>
    </submittedName>
</protein>
<dbReference type="InterPro" id="IPR047088">
    <property type="entry name" value="ORC5_C"/>
</dbReference>
<dbReference type="Pfam" id="PF14630">
    <property type="entry name" value="ORC5_C"/>
    <property type="match status" value="1"/>
</dbReference>
<comment type="similarity">
    <text evidence="1">Belongs to the ORC5 family.</text>
</comment>
<name>A0A1V9ZJV5_ACHHY</name>
<sequence>MLGRDAQVAELVALMGGDADVETGTTEPMTSVGYPVIVVHGYNSTGKSSSVRRALDVVKTASHATYTAFVDCTTIYNRRQVFTDVLRQIDPLARSQPDDPLLGPTKQSSDGYHNLNLLGFVQCLCKIMTGLHTANVPNVLVVLDNVDQFLTRGFHDLLRSLCRLNNELNMKMRFSLVLITRGISLPLERLLLPFVPVHVHFPLYTQDEISDILVDQLKLWEHERLFRAWTKYLHQMLEHDCHDWVEFRYMVIQLLPLFYEHASTADGYDPTSDNFKAAHKALVHQTQLRAKSLFQHLYHRNTSIESHTEAVAVERVNLPFGCLMLVLASYLSSFNPQETDAVYFTTARSTKKRRNGGGSAKARKMTKKQAEAIPQQLIGPKVFSLQRLLAIYSSILEEYDPPAMLGLEADDISTTLSRSDVFNHVNVLVRMRLLQRISALDELDDIKLRCLADHEFVERIARQIEFPLENFLNQIT</sequence>
<feature type="domain" description="Orc1-like AAA ATPase" evidence="4">
    <location>
        <begin position="3"/>
        <end position="167"/>
    </location>
</feature>